<dbReference type="EMBL" id="CP154858">
    <property type="protein sequence ID" value="XDT72842.1"/>
    <property type="molecule type" value="Genomic_DNA"/>
</dbReference>
<dbReference type="PANTHER" id="PTHR30222">
    <property type="entry name" value="SPERMIDINE/PUTRESCINE-BINDING PERIPLASMIC PROTEIN"/>
    <property type="match status" value="1"/>
</dbReference>
<keyword evidence="4" id="KW-0574">Periplasm</keyword>
<gene>
    <name evidence="6" type="ORF">AAIA72_02315</name>
</gene>
<organism evidence="6">
    <name type="scientific">Thermohahella caldifontis</name>
    <dbReference type="NCBI Taxonomy" id="3142973"/>
    <lineage>
        <taxon>Bacteria</taxon>
        <taxon>Pseudomonadati</taxon>
        <taxon>Pseudomonadota</taxon>
        <taxon>Gammaproteobacteria</taxon>
        <taxon>Oceanospirillales</taxon>
        <taxon>Hahellaceae</taxon>
        <taxon>Thermohahella</taxon>
    </lineage>
</organism>
<dbReference type="GO" id="GO:0042597">
    <property type="term" value="C:periplasmic space"/>
    <property type="evidence" value="ECO:0007669"/>
    <property type="project" value="UniProtKB-SubCell"/>
</dbReference>
<dbReference type="InterPro" id="IPR006059">
    <property type="entry name" value="SBP"/>
</dbReference>
<proteinExistence type="predicted"/>
<accession>A0AB39UY35</accession>
<dbReference type="PANTHER" id="PTHR30222:SF17">
    <property type="entry name" value="SPERMIDINE_PUTRESCINE-BINDING PERIPLASMIC PROTEIN"/>
    <property type="match status" value="1"/>
</dbReference>
<dbReference type="AlphaFoldDB" id="A0AB39UY35"/>
<evidence type="ECO:0000313" key="6">
    <source>
        <dbReference type="EMBL" id="XDT72842.1"/>
    </source>
</evidence>
<evidence type="ECO:0000256" key="3">
    <source>
        <dbReference type="ARBA" id="ARBA00022729"/>
    </source>
</evidence>
<evidence type="ECO:0000256" key="4">
    <source>
        <dbReference type="ARBA" id="ARBA00022764"/>
    </source>
</evidence>
<evidence type="ECO:0000256" key="2">
    <source>
        <dbReference type="ARBA" id="ARBA00022448"/>
    </source>
</evidence>
<feature type="chain" id="PRO_5044280243" evidence="5">
    <location>
        <begin position="19"/>
        <end position="343"/>
    </location>
</feature>
<evidence type="ECO:0000256" key="1">
    <source>
        <dbReference type="ARBA" id="ARBA00004418"/>
    </source>
</evidence>
<sequence>MKRWVTLLLCMYAALIHARAPSREVVLYNWSEYMDPAILRDFESETGIHVTEIHYDSDEGKEELLALNGGAGMDVVLTSAVSLPGYALAGWIRPLDALEGDAAMLAWSERYPGVNARLGLPLLWGTVGIAYRRDQVAPPTSWLALFRPDPSLDGRIMLIDDMKDTFGLALKALGYSLNSVDPEQNQEAARLLERLKTHRPILDYPALNADNVLSRGRVTLAMVYNGDGLVLQQLDERLAFVVPEEGTNLWLDTVALLKAAPHPEDALVFIRYLARPDVAARLSRYTRCATANPEAEALLPENFRKNPLIYPPADIRARSEGFRPLPPAILRQRQAAFNRLRNP</sequence>
<keyword evidence="2" id="KW-0813">Transport</keyword>
<dbReference type="GO" id="GO:0019808">
    <property type="term" value="F:polyamine binding"/>
    <property type="evidence" value="ECO:0007669"/>
    <property type="project" value="InterPro"/>
</dbReference>
<dbReference type="KEGG" id="tcd:AAIA72_02315"/>
<reference evidence="6" key="1">
    <citation type="submission" date="2024-05" db="EMBL/GenBank/DDBJ databases">
        <title>Genome sequencing of novel strain.</title>
        <authorList>
            <person name="Ganbat D."/>
            <person name="Ganbat S."/>
            <person name="Lee S.-J."/>
        </authorList>
    </citation>
    <scope>NUCLEOTIDE SEQUENCE</scope>
    <source>
        <strain evidence="6">SMD15-11</strain>
    </source>
</reference>
<dbReference type="Pfam" id="PF13416">
    <property type="entry name" value="SBP_bac_8"/>
    <property type="match status" value="1"/>
</dbReference>
<keyword evidence="3 5" id="KW-0732">Signal</keyword>
<dbReference type="RefSeq" id="WP_369601845.1">
    <property type="nucleotide sequence ID" value="NZ_CP154858.1"/>
</dbReference>
<comment type="subcellular location">
    <subcellularLocation>
        <location evidence="1">Periplasm</location>
    </subcellularLocation>
</comment>
<name>A0AB39UY35_9GAMM</name>
<dbReference type="InterPro" id="IPR001188">
    <property type="entry name" value="Sperm_putr-bd"/>
</dbReference>
<dbReference type="GO" id="GO:0015846">
    <property type="term" value="P:polyamine transport"/>
    <property type="evidence" value="ECO:0007669"/>
    <property type="project" value="InterPro"/>
</dbReference>
<dbReference type="CDD" id="cd13590">
    <property type="entry name" value="PBP2_PotD_PotF_like"/>
    <property type="match status" value="1"/>
</dbReference>
<protein>
    <submittedName>
        <fullName evidence="6">Spermidine/putrescine ABC transporter substrate-binding protein</fullName>
    </submittedName>
</protein>
<dbReference type="Gene3D" id="3.40.190.10">
    <property type="entry name" value="Periplasmic binding protein-like II"/>
    <property type="match status" value="2"/>
</dbReference>
<evidence type="ECO:0000256" key="5">
    <source>
        <dbReference type="SAM" id="SignalP"/>
    </source>
</evidence>
<dbReference type="SUPFAM" id="SSF53850">
    <property type="entry name" value="Periplasmic binding protein-like II"/>
    <property type="match status" value="1"/>
</dbReference>
<dbReference type="PRINTS" id="PR00909">
    <property type="entry name" value="SPERMDNBNDNG"/>
</dbReference>
<feature type="signal peptide" evidence="5">
    <location>
        <begin position="1"/>
        <end position="18"/>
    </location>
</feature>